<evidence type="ECO:0000256" key="1">
    <source>
        <dbReference type="ARBA" id="ARBA00001910"/>
    </source>
</evidence>
<dbReference type="GO" id="GO:0004252">
    <property type="term" value="F:serine-type endopeptidase activity"/>
    <property type="evidence" value="ECO:0007669"/>
    <property type="project" value="UniProtKB-UniRule"/>
</dbReference>
<dbReference type="InterPro" id="IPR050819">
    <property type="entry name" value="Tripeptidyl-peptidase_I"/>
</dbReference>
<organism evidence="17 18">
    <name type="scientific">Gymnopilus junonius</name>
    <name type="common">Spectacular rustgill mushroom</name>
    <name type="synonym">Gymnopilus spectabilis subsp. junonius</name>
    <dbReference type="NCBI Taxonomy" id="109634"/>
    <lineage>
        <taxon>Eukaryota</taxon>
        <taxon>Fungi</taxon>
        <taxon>Dikarya</taxon>
        <taxon>Basidiomycota</taxon>
        <taxon>Agaricomycotina</taxon>
        <taxon>Agaricomycetes</taxon>
        <taxon>Agaricomycetidae</taxon>
        <taxon>Agaricales</taxon>
        <taxon>Agaricineae</taxon>
        <taxon>Hymenogastraceae</taxon>
        <taxon>Gymnopilus</taxon>
    </lineage>
</organism>
<dbReference type="SMART" id="SM00944">
    <property type="entry name" value="Pro-kuma_activ"/>
    <property type="match status" value="1"/>
</dbReference>
<evidence type="ECO:0000259" key="16">
    <source>
        <dbReference type="PROSITE" id="PS51695"/>
    </source>
</evidence>
<dbReference type="Pfam" id="PF09286">
    <property type="entry name" value="Pro-kuma_activ"/>
    <property type="match status" value="1"/>
</dbReference>
<dbReference type="SUPFAM" id="SSF54897">
    <property type="entry name" value="Protease propeptides/inhibitors"/>
    <property type="match status" value="1"/>
</dbReference>
<evidence type="ECO:0000256" key="9">
    <source>
        <dbReference type="ARBA" id="ARBA00022801"/>
    </source>
</evidence>
<evidence type="ECO:0000256" key="7">
    <source>
        <dbReference type="ARBA" id="ARBA00022723"/>
    </source>
</evidence>
<reference evidence="17" key="1">
    <citation type="submission" date="2020-11" db="EMBL/GenBank/DDBJ databases">
        <authorList>
            <consortium name="DOE Joint Genome Institute"/>
            <person name="Ahrendt S."/>
            <person name="Riley R."/>
            <person name="Andreopoulos W."/>
            <person name="LaButti K."/>
            <person name="Pangilinan J."/>
            <person name="Ruiz-duenas F.J."/>
            <person name="Barrasa J.M."/>
            <person name="Sanchez-Garcia M."/>
            <person name="Camarero S."/>
            <person name="Miyauchi S."/>
            <person name="Serrano A."/>
            <person name="Linde D."/>
            <person name="Babiker R."/>
            <person name="Drula E."/>
            <person name="Ayuso-Fernandez I."/>
            <person name="Pacheco R."/>
            <person name="Padilla G."/>
            <person name="Ferreira P."/>
            <person name="Barriuso J."/>
            <person name="Kellner H."/>
            <person name="Castanera R."/>
            <person name="Alfaro M."/>
            <person name="Ramirez L."/>
            <person name="Pisabarro A.G."/>
            <person name="Kuo A."/>
            <person name="Tritt A."/>
            <person name="Lipzen A."/>
            <person name="He G."/>
            <person name="Yan M."/>
            <person name="Ng V."/>
            <person name="Cullen D."/>
            <person name="Martin F."/>
            <person name="Rosso M.-N."/>
            <person name="Henrissat B."/>
            <person name="Hibbett D."/>
            <person name="Martinez A.T."/>
            <person name="Grigoriev I.V."/>
        </authorList>
    </citation>
    <scope>NUCLEOTIDE SEQUENCE</scope>
    <source>
        <strain evidence="17">AH 44721</strain>
    </source>
</reference>
<dbReference type="Proteomes" id="UP000724874">
    <property type="component" value="Unassembled WGS sequence"/>
</dbReference>
<keyword evidence="11 15" id="KW-0106">Calcium</keyword>
<dbReference type="EC" id="3.4.14.10" evidence="4"/>
<evidence type="ECO:0000256" key="5">
    <source>
        <dbReference type="ARBA" id="ARBA00022525"/>
    </source>
</evidence>
<dbReference type="SUPFAM" id="SSF52743">
    <property type="entry name" value="Subtilisin-like"/>
    <property type="match status" value="1"/>
</dbReference>
<keyword evidence="9 15" id="KW-0378">Hydrolase</keyword>
<comment type="cofactor">
    <cofactor evidence="15">
        <name>Ca(2+)</name>
        <dbReference type="ChEBI" id="CHEBI:29108"/>
    </cofactor>
    <text evidence="15">Binds 1 Ca(2+) ion per subunit.</text>
</comment>
<dbReference type="FunFam" id="3.40.50.200:FF:000015">
    <property type="entry name" value="Tripeptidyl peptidase A"/>
    <property type="match status" value="1"/>
</dbReference>
<keyword evidence="8" id="KW-0732">Signal</keyword>
<dbReference type="GO" id="GO:0008240">
    <property type="term" value="F:tripeptidyl-peptidase activity"/>
    <property type="evidence" value="ECO:0007669"/>
    <property type="project" value="UniProtKB-EC"/>
</dbReference>
<dbReference type="AlphaFoldDB" id="A0A9P5NSK1"/>
<dbReference type="Gene3D" id="3.40.50.200">
    <property type="entry name" value="Peptidase S8/S53 domain"/>
    <property type="match status" value="1"/>
</dbReference>
<evidence type="ECO:0000256" key="15">
    <source>
        <dbReference type="PROSITE-ProRule" id="PRU01032"/>
    </source>
</evidence>
<evidence type="ECO:0000256" key="13">
    <source>
        <dbReference type="ARBA" id="ARBA00023145"/>
    </source>
</evidence>
<feature type="binding site" evidence="15">
    <location>
        <position position="505"/>
    </location>
    <ligand>
        <name>Ca(2+)</name>
        <dbReference type="ChEBI" id="CHEBI:29108"/>
    </ligand>
</feature>
<evidence type="ECO:0000256" key="11">
    <source>
        <dbReference type="ARBA" id="ARBA00022837"/>
    </source>
</evidence>
<evidence type="ECO:0000256" key="10">
    <source>
        <dbReference type="ARBA" id="ARBA00022825"/>
    </source>
</evidence>
<dbReference type="OrthoDB" id="409122at2759"/>
<feature type="binding site" evidence="15">
    <location>
        <position position="524"/>
    </location>
    <ligand>
        <name>Ca(2+)</name>
        <dbReference type="ChEBI" id="CHEBI:29108"/>
    </ligand>
</feature>
<protein>
    <recommendedName>
        <fullName evidence="4">tripeptidyl-peptidase II</fullName>
        <ecNumber evidence="4">3.4.14.10</ecNumber>
    </recommendedName>
</protein>
<keyword evidence="14" id="KW-0325">Glycoprotein</keyword>
<keyword evidence="13" id="KW-0865">Zymogen</keyword>
<dbReference type="InterPro" id="IPR015366">
    <property type="entry name" value="S53_propep"/>
</dbReference>
<dbReference type="PROSITE" id="PS51695">
    <property type="entry name" value="SEDOLISIN"/>
    <property type="match status" value="1"/>
</dbReference>
<evidence type="ECO:0000313" key="17">
    <source>
        <dbReference type="EMBL" id="KAF8903511.1"/>
    </source>
</evidence>
<comment type="caution">
    <text evidence="17">The sequence shown here is derived from an EMBL/GenBank/DDBJ whole genome shotgun (WGS) entry which is preliminary data.</text>
</comment>
<keyword evidence="6 15" id="KW-0645">Protease</keyword>
<name>A0A9P5NSK1_GYMJU</name>
<evidence type="ECO:0000256" key="12">
    <source>
        <dbReference type="ARBA" id="ARBA00023026"/>
    </source>
</evidence>
<evidence type="ECO:0000256" key="14">
    <source>
        <dbReference type="ARBA" id="ARBA00023180"/>
    </source>
</evidence>
<feature type="binding site" evidence="15">
    <location>
        <position position="506"/>
    </location>
    <ligand>
        <name>Ca(2+)</name>
        <dbReference type="ChEBI" id="CHEBI:29108"/>
    </ligand>
</feature>
<comment type="subcellular location">
    <subcellularLocation>
        <location evidence="3">Secreted</location>
        <location evidence="3">Extracellular space</location>
    </subcellularLocation>
</comment>
<gene>
    <name evidence="17" type="ORF">CPB84DRAFT_1814660</name>
</gene>
<dbReference type="CDD" id="cd11377">
    <property type="entry name" value="Pro-peptidase_S53"/>
    <property type="match status" value="1"/>
</dbReference>
<feature type="active site" description="Charge relay system" evidence="15">
    <location>
        <position position="266"/>
    </location>
</feature>
<keyword evidence="7 15" id="KW-0479">Metal-binding</keyword>
<keyword evidence="18" id="KW-1185">Reference proteome</keyword>
<feature type="active site" description="Charge relay system" evidence="15">
    <location>
        <position position="477"/>
    </location>
</feature>
<evidence type="ECO:0000256" key="3">
    <source>
        <dbReference type="ARBA" id="ARBA00004239"/>
    </source>
</evidence>
<dbReference type="CDD" id="cd04056">
    <property type="entry name" value="Peptidases_S53"/>
    <property type="match status" value="1"/>
</dbReference>
<dbReference type="GO" id="GO:0005576">
    <property type="term" value="C:extracellular region"/>
    <property type="evidence" value="ECO:0007669"/>
    <property type="project" value="UniProtKB-SubCell"/>
</dbReference>
<keyword evidence="10 15" id="KW-0720">Serine protease</keyword>
<dbReference type="GO" id="GO:0046872">
    <property type="term" value="F:metal ion binding"/>
    <property type="evidence" value="ECO:0007669"/>
    <property type="project" value="UniProtKB-UniRule"/>
</dbReference>
<evidence type="ECO:0000256" key="8">
    <source>
        <dbReference type="ARBA" id="ARBA00022729"/>
    </source>
</evidence>
<dbReference type="EMBL" id="JADNYJ010000030">
    <property type="protein sequence ID" value="KAF8903511.1"/>
    <property type="molecule type" value="Genomic_DNA"/>
</dbReference>
<keyword evidence="5" id="KW-0964">Secreted</keyword>
<dbReference type="InterPro" id="IPR036852">
    <property type="entry name" value="Peptidase_S8/S53_dom_sf"/>
</dbReference>
<evidence type="ECO:0000256" key="2">
    <source>
        <dbReference type="ARBA" id="ARBA00002451"/>
    </source>
</evidence>
<feature type="binding site" evidence="15">
    <location>
        <position position="526"/>
    </location>
    <ligand>
        <name>Ca(2+)</name>
        <dbReference type="ChEBI" id="CHEBI:29108"/>
    </ligand>
</feature>
<keyword evidence="12" id="KW-0843">Virulence</keyword>
<accession>A0A9P5NSK1</accession>
<dbReference type="InterPro" id="IPR030400">
    <property type="entry name" value="Sedolisin_dom"/>
</dbReference>
<evidence type="ECO:0000256" key="6">
    <source>
        <dbReference type="ARBA" id="ARBA00022670"/>
    </source>
</evidence>
<evidence type="ECO:0000313" key="18">
    <source>
        <dbReference type="Proteomes" id="UP000724874"/>
    </source>
</evidence>
<evidence type="ECO:0000256" key="4">
    <source>
        <dbReference type="ARBA" id="ARBA00012462"/>
    </source>
</evidence>
<dbReference type="PANTHER" id="PTHR14218:SF15">
    <property type="entry name" value="TRIPEPTIDYL-PEPTIDASE 1"/>
    <property type="match status" value="1"/>
</dbReference>
<comment type="catalytic activity">
    <reaction evidence="1">
        <text>Release of an N-terminal tripeptide from a polypeptide.</text>
        <dbReference type="EC" id="3.4.14.10"/>
    </reaction>
</comment>
<feature type="active site" description="Charge relay system" evidence="15">
    <location>
        <position position="270"/>
    </location>
</feature>
<sequence length="543" mass="57864">MGRDPRGWQMKGPAPSNHIFELRIGLKQDGMDKLIENLMEISDPHMQGTYAQHLTKEETDAFLAPHADSTAVVEEWLFFHGIDTSSAQRSDAGDWIKLQVSVDQAERMLGTKYDVYQHGPSGEQVVRTLSYSLPKELLSHVDVVTPTTYFGTLRSMKKTSFLQPDRKPLTDEEAAALRFGSDAAVPSSCASTITPTCLRDLYNTSTYIPAATNVNKLGVAGYLDEFANTADLQSFFKKFRTDAVGSSFTTVQVNGGGNDQTDPGVEANLDIQYTTGISFPTPNIYYSTGGSPPFAPDSNTPTNTNEPYLDFLNFLLAQSTIPQTLTTSYGDDEQTVPLDYATSVCNLFATLGSRGTTIFFSSGDDGVGAGNCQTNDGKGTVIFQPNFPASCPFVTTVGATTRVNPEVAASFSGGGFSRYFAAPSYQTTAVNTFLNGLGTKFNGLFNKTGRAYPDVSAQGEAFQVIVGGRTESVAGTSASSPTTAGTSLGFINPLIYSTASSGFTDITSGTNPGCGTTGFTAGKGWDPVTGLGTPNFLKLQTLV</sequence>
<proteinExistence type="predicted"/>
<comment type="function">
    <text evidence="2">Secreted tripeptidyl-peptidase which degrades proteins at acidic pHs and is involved in virulence.</text>
</comment>
<feature type="domain" description="Peptidase S53" evidence="16">
    <location>
        <begin position="192"/>
        <end position="543"/>
    </location>
</feature>
<dbReference type="GO" id="GO:0006508">
    <property type="term" value="P:proteolysis"/>
    <property type="evidence" value="ECO:0007669"/>
    <property type="project" value="UniProtKB-KW"/>
</dbReference>
<dbReference type="PANTHER" id="PTHR14218">
    <property type="entry name" value="PROTEASE S8 TRIPEPTIDYL PEPTIDASE I CLN2"/>
    <property type="match status" value="1"/>
</dbReference>